<evidence type="ECO:0000313" key="3">
    <source>
        <dbReference type="Proteomes" id="UP000450917"/>
    </source>
</evidence>
<keyword evidence="3" id="KW-1185">Reference proteome</keyword>
<evidence type="ECO:0000259" key="1">
    <source>
        <dbReference type="Pfam" id="PF07883"/>
    </source>
</evidence>
<reference evidence="2 3" key="1">
    <citation type="submission" date="2019-11" db="EMBL/GenBank/DDBJ databases">
        <title>Draft genome sequences of five Paenibacillus species of dairy origin.</title>
        <authorList>
            <person name="Olajide A.M."/>
            <person name="Chen S."/>
            <person name="Lapointe G."/>
        </authorList>
    </citation>
    <scope>NUCLEOTIDE SEQUENCE [LARGE SCALE GENOMIC DNA]</scope>
    <source>
        <strain evidence="2 3">2CS3</strain>
    </source>
</reference>
<dbReference type="SUPFAM" id="SSF51182">
    <property type="entry name" value="RmlC-like cupins"/>
    <property type="match status" value="1"/>
</dbReference>
<dbReference type="CDD" id="cd10548">
    <property type="entry name" value="cupin_CDO"/>
    <property type="match status" value="1"/>
</dbReference>
<evidence type="ECO:0000313" key="2">
    <source>
        <dbReference type="EMBL" id="MUG73437.1"/>
    </source>
</evidence>
<dbReference type="AlphaFoldDB" id="A0A7X3CVR2"/>
<gene>
    <name evidence="2" type="ORF">GNP93_22710</name>
</gene>
<accession>A0A7X3CVR2</accession>
<dbReference type="Proteomes" id="UP000450917">
    <property type="component" value="Unassembled WGS sequence"/>
</dbReference>
<dbReference type="Gene3D" id="2.60.120.10">
    <property type="entry name" value="Jelly Rolls"/>
    <property type="match status" value="1"/>
</dbReference>
<name>A0A7X3CVR2_9BACL</name>
<dbReference type="EMBL" id="WNZX01000026">
    <property type="protein sequence ID" value="MUG73437.1"/>
    <property type="molecule type" value="Genomic_DNA"/>
</dbReference>
<comment type="caution">
    <text evidence="2">The sequence shown here is derived from an EMBL/GenBank/DDBJ whole genome shotgun (WGS) entry which is preliminary data.</text>
</comment>
<dbReference type="InterPro" id="IPR013096">
    <property type="entry name" value="Cupin_2"/>
</dbReference>
<dbReference type="InterPro" id="IPR011051">
    <property type="entry name" value="RmlC_Cupin_sf"/>
</dbReference>
<feature type="domain" description="Cupin type-2" evidence="1">
    <location>
        <begin position="65"/>
        <end position="140"/>
    </location>
</feature>
<dbReference type="InterPro" id="IPR014710">
    <property type="entry name" value="RmlC-like_jellyroll"/>
</dbReference>
<dbReference type="Pfam" id="PF07883">
    <property type="entry name" value="Cupin_2"/>
    <property type="match status" value="1"/>
</dbReference>
<organism evidence="2 3">
    <name type="scientific">Paenibacillus validus</name>
    <dbReference type="NCBI Taxonomy" id="44253"/>
    <lineage>
        <taxon>Bacteria</taxon>
        <taxon>Bacillati</taxon>
        <taxon>Bacillota</taxon>
        <taxon>Bacilli</taxon>
        <taxon>Bacillales</taxon>
        <taxon>Paenibacillaceae</taxon>
        <taxon>Paenibacillus</taxon>
    </lineage>
</organism>
<sequence length="165" mass="18341">MSMKGIETLEQTLDSIRKPSPRILQQWIAEQGLTAEVFKDDVTEPKGLPYGRTCLFRSNAAEIVLVHLPPGAQTWIHDHGRSIGCALVLEGTLSNCIYGLDAYGFPQLKKQTALTADEYFHAPRGQIHQMKNNGPLRTVSLHVYAPALAGTHTYYAYEDALDFVI</sequence>
<protein>
    <submittedName>
        <fullName evidence="2">Cupin domain-containing protein</fullName>
    </submittedName>
</protein>
<proteinExistence type="predicted"/>